<gene>
    <name evidence="1" type="ORF">SY89_02529</name>
</gene>
<evidence type="ECO:0000313" key="2">
    <source>
        <dbReference type="Proteomes" id="UP000050535"/>
    </source>
</evidence>
<dbReference type="Pfam" id="PF09999">
    <property type="entry name" value="DUF2240"/>
    <property type="match status" value="1"/>
</dbReference>
<evidence type="ECO:0000313" key="1">
    <source>
        <dbReference type="EMBL" id="KPN31776.1"/>
    </source>
</evidence>
<comment type="caution">
    <text evidence="1">The sequence shown here is derived from an EMBL/GenBank/DDBJ whole genome shotgun (WGS) entry which is preliminary data.</text>
</comment>
<dbReference type="PATRIC" id="fig|699431.3.peg.2594"/>
<dbReference type="InterPro" id="IPR018716">
    <property type="entry name" value="DUF2240"/>
</dbReference>
<keyword evidence="2" id="KW-1185">Reference proteome</keyword>
<dbReference type="AlphaFoldDB" id="A0A0P7HDP0"/>
<reference evidence="2" key="1">
    <citation type="submission" date="2013-11" db="EMBL/GenBank/DDBJ databases">
        <authorList>
            <person name="Hoang H.T."/>
            <person name="Killian M.L."/>
            <person name="Madson D.M."/>
            <person name="Arruda P.H.E."/>
            <person name="Sun D."/>
            <person name="Schwartz K.J."/>
            <person name="Yoon K."/>
        </authorList>
    </citation>
    <scope>NUCLEOTIDE SEQUENCE [LARGE SCALE GENOMIC DNA]</scope>
    <source>
        <strain evidence="2">CDK2</strain>
    </source>
</reference>
<accession>A0A0P7HDP0</accession>
<dbReference type="RefSeq" id="WP_054584255.1">
    <property type="nucleotide sequence ID" value="NZ_LGUC01000001.1"/>
</dbReference>
<sequence length="149" mass="16114">MSLETTVAVPFRQEGRDRLGDGEFVVALSLDRDWFSPDQAKRVVDVALGRGLLEREDGDLVATFDPDGVDVPEEFSPDADVLREQSAFEQVLDRVTDAGVEKQAAVAGINELQRELGLTIEAAAVVYARREGVDVRDAAGAARNSVLGE</sequence>
<protein>
    <recommendedName>
        <fullName evidence="3">DUF2240 family protein</fullName>
    </recommendedName>
</protein>
<proteinExistence type="predicted"/>
<dbReference type="Proteomes" id="UP000050535">
    <property type="component" value="Unassembled WGS sequence"/>
</dbReference>
<dbReference type="STRING" id="699431.SY89_02529"/>
<evidence type="ECO:0008006" key="3">
    <source>
        <dbReference type="Google" id="ProtNLM"/>
    </source>
</evidence>
<dbReference type="OrthoDB" id="146786at2157"/>
<name>A0A0P7HDP0_9EURY</name>
<dbReference type="EMBL" id="LGUC01000001">
    <property type="protein sequence ID" value="KPN31776.1"/>
    <property type="molecule type" value="Genomic_DNA"/>
</dbReference>
<organism evidence="1 2">
    <name type="scientific">Halolamina pelagica</name>
    <dbReference type="NCBI Taxonomy" id="699431"/>
    <lineage>
        <taxon>Archaea</taxon>
        <taxon>Methanobacteriati</taxon>
        <taxon>Methanobacteriota</taxon>
        <taxon>Stenosarchaea group</taxon>
        <taxon>Halobacteria</taxon>
        <taxon>Halobacteriales</taxon>
        <taxon>Haloferacaceae</taxon>
    </lineage>
</organism>